<organism evidence="1">
    <name type="scientific">uncultured Nocardioidaceae bacterium</name>
    <dbReference type="NCBI Taxonomy" id="253824"/>
    <lineage>
        <taxon>Bacteria</taxon>
        <taxon>Bacillati</taxon>
        <taxon>Actinomycetota</taxon>
        <taxon>Actinomycetes</taxon>
        <taxon>Propionibacteriales</taxon>
        <taxon>Nocardioidaceae</taxon>
        <taxon>environmental samples</taxon>
    </lineage>
</organism>
<protein>
    <recommendedName>
        <fullName evidence="2">DUF4352 domain-containing protein</fullName>
    </recommendedName>
</protein>
<accession>A0A6J4M960</accession>
<name>A0A6J4M960_9ACTN</name>
<gene>
    <name evidence="1" type="ORF">AVDCRST_MAG72-1581</name>
</gene>
<dbReference type="AlphaFoldDB" id="A0A6J4M960"/>
<proteinExistence type="predicted"/>
<dbReference type="EMBL" id="CADCUJ010000069">
    <property type="protein sequence ID" value="CAA9353303.1"/>
    <property type="molecule type" value="Genomic_DNA"/>
</dbReference>
<reference evidence="1" key="1">
    <citation type="submission" date="2020-02" db="EMBL/GenBank/DDBJ databases">
        <authorList>
            <person name="Meier V. D."/>
        </authorList>
    </citation>
    <scope>NUCLEOTIDE SEQUENCE</scope>
    <source>
        <strain evidence="1">AVDCRST_MAG72</strain>
    </source>
</reference>
<dbReference type="PROSITE" id="PS51257">
    <property type="entry name" value="PROKAR_LIPOPROTEIN"/>
    <property type="match status" value="1"/>
</dbReference>
<sequence>MSRPATGTTTAVLMLLGLLLLSSCGGGDGQASEASTSAAPSPSSTVKVPGRVALTGGGEELRFGDTATVIFEPNKRRGSVLELTVDKVTRGDLDDLSRFVLDPSTKSSTPYYVDVAVKNIGESGVGGFTVPLYLLDDTDTLRQASTFTTEFAKCPSEQLPRRFSTDDTFKTCLVYLAPKRHAFEAVSFRPTQEFDPITWTGDVARDKNPS</sequence>
<evidence type="ECO:0000313" key="1">
    <source>
        <dbReference type="EMBL" id="CAA9353303.1"/>
    </source>
</evidence>
<evidence type="ECO:0008006" key="2">
    <source>
        <dbReference type="Google" id="ProtNLM"/>
    </source>
</evidence>